<gene>
    <name evidence="13" type="primary">LOC109465011</name>
</gene>
<protein>
    <submittedName>
        <fullName evidence="13">Low-density lipoprotein receptor-related protein 2-like</fullName>
    </submittedName>
</protein>
<evidence type="ECO:0000256" key="10">
    <source>
        <dbReference type="SAM" id="SignalP"/>
    </source>
</evidence>
<keyword evidence="6 9" id="KW-1015">Disulfide bond</keyword>
<feature type="disulfide bond" evidence="9">
    <location>
        <begin position="311"/>
        <end position="329"/>
    </location>
</feature>
<feature type="disulfide bond" evidence="9">
    <location>
        <begin position="564"/>
        <end position="579"/>
    </location>
</feature>
<dbReference type="GO" id="GO:0043235">
    <property type="term" value="C:receptor complex"/>
    <property type="evidence" value="ECO:0007669"/>
    <property type="project" value="TreeGrafter"/>
</dbReference>
<evidence type="ECO:0000256" key="8">
    <source>
        <dbReference type="ARBA" id="ARBA00023180"/>
    </source>
</evidence>
<feature type="disulfide bond" evidence="9">
    <location>
        <begin position="271"/>
        <end position="289"/>
    </location>
</feature>
<dbReference type="PROSITE" id="PS50022">
    <property type="entry name" value="FA58C_3"/>
    <property type="match status" value="1"/>
</dbReference>
<dbReference type="SUPFAM" id="SSF57424">
    <property type="entry name" value="LDL receptor-like module"/>
    <property type="match status" value="16"/>
</dbReference>
<dbReference type="OrthoDB" id="10070760at2759"/>
<feature type="disulfide bond" evidence="9">
    <location>
        <begin position="351"/>
        <end position="369"/>
    </location>
</feature>
<evidence type="ECO:0000256" key="5">
    <source>
        <dbReference type="ARBA" id="ARBA00023136"/>
    </source>
</evidence>
<sequence length="1182" mass="129117">MAPGLILLMSLMYIGHASLHIADGDEECPALACKTTNDCIDWAERCDGFIDCFDGSDEECTAPDCLSPDVFGCGIARRCLSLAVVCDGNNDCPDGSDEENCTACPLPNYFMCDSGECVHPGLHCNGGDNCKDGSDEEDCINKECYNPADFKCESGKCVPPYWQCNGADECGDGSDEEDCINKECYYRDDFKCDSGECVDLHWQCDGRDDCTDGSDEENCTACPWPNYFKCDIGEECVAIDLQCDGYDDCPDGSDEEYSYCTVCPLSNYFKCESGECVPPYWQCDGDEDCDDGSDEDDCMNKDCYNPGDLKCGSGECIPPQRQCNGVVNCDDGSDEEDCINKACYFFDYVKCDSGQCIDPTWRCDSKEDCEDGSDEDNCWSEVCDRPAFRCQGSGACIPEDWLCDDLNNCPDGEDEQDCLRECTTTDYSSNIRPEWHCDGVTDCHDGSDEESCTADDCLLPKFFCGRRGYCIDGTMRCDGVGDCYDESDESGCVCTSMEFRCEDSGECVAPSAVCNGIIDCDDASDELLCQSCAEKGLWQCNGGECAQNASLECDGGCLPKYRVCDGVEDCSNGEDEMNCTAGGCGAGQFSCTDGTCLLESQLCDNLTECSGGEDEEDCGEAKPPGFPLGLASRYIPDVFLTASSNYKPDFAPIQARHTPLTMPGYCWVPNSVVGQWLQVYLGKTTDVTGVVISGGGSNWDLGSWVTSFTLAFSMDGASWGPYTDSSDNVQDFQGNRDRYNRVSRPLPVPVTSRYIRLYPTGYYGWVAMGIEVYVTNDENTWLKQDQYVPLGVGLDPDDPGTVPKVPDLDVSASSRRDDFFPWQARLNSGEGQQQGACWSPALRTDTDQWLQIKHDRVYEEKFLSGFFDRCVPWDYNYGDKPIYEDVLQEECGLVTVKLEHLGCLEIDSQYSSCGDDEVYHDSQACDGTEDCSTGEDEANCDECAMECLTVLSDSCIPSGWICDELQDCLDGRDEQGCVQGVPKHCFFTCGNNVTCLPTSQLGDGRQDCAGGEDERPSNIEESLGYKWGSCSHNCTSVYGNASCVPDAFVCDGDADCSEEEDEQDCDRVDFFLRETEDCGTFYCSLPGSVDPYCVHGHLICDGHPDCASGEDEQGCGGNAPGRMSTQTGTTGSIGPTVEPTSGQGAFQDQTELYEVNCGPQDQPMTWMTAAALGGQILYRMTV</sequence>
<dbReference type="PRINTS" id="PR00261">
    <property type="entry name" value="LDLRECEPTOR"/>
</dbReference>
<feature type="chain" id="PRO_5027879049" evidence="10">
    <location>
        <begin position="18"/>
        <end position="1182"/>
    </location>
</feature>
<dbReference type="PANTHER" id="PTHR22722:SF15">
    <property type="entry name" value="LOW-DENSITY LIPOPROTEIN RECEPTOR-RELATED"/>
    <property type="match status" value="1"/>
</dbReference>
<feature type="disulfide bond" evidence="9">
    <location>
        <begin position="124"/>
        <end position="139"/>
    </location>
</feature>
<feature type="disulfide bond" evidence="9">
    <location>
        <begin position="437"/>
        <end position="452"/>
    </location>
</feature>
<dbReference type="PROSITE" id="PS01209">
    <property type="entry name" value="LDLRA_1"/>
    <property type="match status" value="7"/>
</dbReference>
<dbReference type="CDD" id="cd00057">
    <property type="entry name" value="FA58C"/>
    <property type="match status" value="1"/>
</dbReference>
<dbReference type="Pfam" id="PF00057">
    <property type="entry name" value="Ldl_recept_a"/>
    <property type="match status" value="12"/>
</dbReference>
<dbReference type="InterPro" id="IPR051221">
    <property type="entry name" value="LDLR-related"/>
</dbReference>
<feature type="disulfide bond" evidence="9">
    <location>
        <begin position="925"/>
        <end position="940"/>
    </location>
</feature>
<feature type="disulfide bond" evidence="9">
    <location>
        <begin position="1050"/>
        <end position="1065"/>
    </location>
</feature>
<dbReference type="SUPFAM" id="SSF49785">
    <property type="entry name" value="Galactose-binding domain-like"/>
    <property type="match status" value="1"/>
</dbReference>
<feature type="disulfide bond" evidence="9">
    <location>
        <begin position="591"/>
        <end position="609"/>
    </location>
</feature>
<dbReference type="InterPro" id="IPR002172">
    <property type="entry name" value="LDrepeatLR_classA_rpt"/>
</dbReference>
<dbReference type="InterPro" id="IPR008979">
    <property type="entry name" value="Galactose-bd-like_sf"/>
</dbReference>
<keyword evidence="4" id="KW-1133">Transmembrane helix</keyword>
<dbReference type="PANTHER" id="PTHR22722">
    <property type="entry name" value="LOW-DENSITY LIPOPROTEIN RECEPTOR-RELATED PROTEIN 2-RELATED"/>
    <property type="match status" value="1"/>
</dbReference>
<dbReference type="InterPro" id="IPR000421">
    <property type="entry name" value="FA58C"/>
</dbReference>
<feature type="disulfide bond" evidence="9">
    <location>
        <begin position="152"/>
        <end position="170"/>
    </location>
</feature>
<feature type="disulfide bond" evidence="9">
    <location>
        <begin position="363"/>
        <end position="378"/>
    </location>
</feature>
<dbReference type="Gene3D" id="4.10.1220.10">
    <property type="entry name" value="EGF-type module"/>
    <property type="match status" value="1"/>
</dbReference>
<feature type="disulfide bond" evidence="9">
    <location>
        <begin position="112"/>
        <end position="130"/>
    </location>
</feature>
<evidence type="ECO:0000256" key="9">
    <source>
        <dbReference type="PROSITE-ProRule" id="PRU00124"/>
    </source>
</evidence>
<keyword evidence="10" id="KW-0732">Signal</keyword>
<evidence type="ECO:0000313" key="12">
    <source>
        <dbReference type="Proteomes" id="UP000515135"/>
    </source>
</evidence>
<dbReference type="CDD" id="cd00112">
    <property type="entry name" value="LDLa"/>
    <property type="match status" value="12"/>
</dbReference>
<feature type="disulfide bond" evidence="9">
    <location>
        <begin position="962"/>
        <end position="977"/>
    </location>
</feature>
<dbReference type="PROSITE" id="PS50068">
    <property type="entry name" value="LDLRA_2"/>
    <property type="match status" value="19"/>
</dbReference>
<evidence type="ECO:0000259" key="11">
    <source>
        <dbReference type="PROSITE" id="PS50022"/>
    </source>
</evidence>
<feature type="disulfide bond" evidence="9">
    <location>
        <begin position="164"/>
        <end position="179"/>
    </location>
</feature>
<evidence type="ECO:0000313" key="13">
    <source>
        <dbReference type="RefSeq" id="XP_019617693.1"/>
    </source>
</evidence>
<evidence type="ECO:0000256" key="1">
    <source>
        <dbReference type="ARBA" id="ARBA00004167"/>
    </source>
</evidence>
<feature type="disulfide bond" evidence="9">
    <location>
        <begin position="545"/>
        <end position="557"/>
    </location>
</feature>
<evidence type="ECO:0000256" key="4">
    <source>
        <dbReference type="ARBA" id="ARBA00022989"/>
    </source>
</evidence>
<feature type="disulfide bond" evidence="9">
    <location>
        <begin position="1100"/>
        <end position="1115"/>
    </location>
</feature>
<feature type="disulfide bond" evidence="9">
    <location>
        <begin position="403"/>
        <end position="418"/>
    </location>
</feature>
<comment type="caution">
    <text evidence="9">Lacks conserved residue(s) required for the propagation of feature annotation.</text>
</comment>
<dbReference type="GO" id="GO:0016324">
    <property type="term" value="C:apical plasma membrane"/>
    <property type="evidence" value="ECO:0007669"/>
    <property type="project" value="TreeGrafter"/>
</dbReference>
<proteinExistence type="predicted"/>
<accession>A0A6P4XZX5</accession>
<dbReference type="AlphaFoldDB" id="A0A6P4XZX5"/>
<dbReference type="Pfam" id="PF00754">
    <property type="entry name" value="F5_F8_type_C"/>
    <property type="match status" value="1"/>
</dbReference>
<keyword evidence="8" id="KW-0325">Glycoprotein</keyword>
<feature type="disulfide bond" evidence="9">
    <location>
        <begin position="477"/>
        <end position="492"/>
    </location>
</feature>
<dbReference type="Gene3D" id="2.60.120.260">
    <property type="entry name" value="Galactose-binding domain-like"/>
    <property type="match status" value="2"/>
</dbReference>
<dbReference type="GeneID" id="109465011"/>
<keyword evidence="3" id="KW-0677">Repeat</keyword>
<name>A0A6P4XZX5_BRABE</name>
<dbReference type="RefSeq" id="XP_019617693.1">
    <property type="nucleotide sequence ID" value="XM_019762134.1"/>
</dbReference>
<dbReference type="Gene3D" id="4.10.400.10">
    <property type="entry name" value="Low-density Lipoprotein Receptor"/>
    <property type="match status" value="17"/>
</dbReference>
<evidence type="ECO:0000256" key="7">
    <source>
        <dbReference type="ARBA" id="ARBA00023170"/>
    </source>
</evidence>
<feature type="domain" description="F5/8 type C" evidence="11">
    <location>
        <begin position="621"/>
        <end position="775"/>
    </location>
</feature>
<feature type="signal peptide" evidence="10">
    <location>
        <begin position="1"/>
        <end position="17"/>
    </location>
</feature>
<comment type="subcellular location">
    <subcellularLocation>
        <location evidence="1">Membrane</location>
        <topology evidence="1">Single-pass membrane protein</topology>
    </subcellularLocation>
</comment>
<dbReference type="Proteomes" id="UP000515135">
    <property type="component" value="Unplaced"/>
</dbReference>
<keyword evidence="2" id="KW-0812">Transmembrane</keyword>
<reference evidence="13" key="1">
    <citation type="submission" date="2025-08" db="UniProtKB">
        <authorList>
            <consortium name="RefSeq"/>
        </authorList>
    </citation>
    <scope>IDENTIFICATION</scope>
    <source>
        <tissue evidence="13">Gonad</tissue>
    </source>
</reference>
<dbReference type="InterPro" id="IPR023415">
    <property type="entry name" value="LDLR_class-A_CS"/>
</dbReference>
<evidence type="ECO:0000256" key="3">
    <source>
        <dbReference type="ARBA" id="ARBA00022737"/>
    </source>
</evidence>
<feature type="disulfide bond" evidence="9">
    <location>
        <begin position="283"/>
        <end position="298"/>
    </location>
</feature>
<evidence type="ECO:0000256" key="2">
    <source>
        <dbReference type="ARBA" id="ARBA00022692"/>
    </source>
</evidence>
<keyword evidence="12" id="KW-1185">Reference proteome</keyword>
<feature type="disulfide bond" evidence="9">
    <location>
        <begin position="323"/>
        <end position="338"/>
    </location>
</feature>
<dbReference type="GO" id="GO:0042562">
    <property type="term" value="F:hormone binding"/>
    <property type="evidence" value="ECO:0007669"/>
    <property type="project" value="TreeGrafter"/>
</dbReference>
<feature type="disulfide bond" evidence="9">
    <location>
        <begin position="603"/>
        <end position="618"/>
    </location>
</feature>
<evidence type="ECO:0000256" key="6">
    <source>
        <dbReference type="ARBA" id="ARBA00023157"/>
    </source>
</evidence>
<feature type="disulfide bond" evidence="9">
    <location>
        <begin position="204"/>
        <end position="219"/>
    </location>
</feature>
<keyword evidence="5" id="KW-0472">Membrane</keyword>
<feature type="disulfide bond" evidence="9">
    <location>
        <begin position="86"/>
        <end position="101"/>
    </location>
</feature>
<dbReference type="KEGG" id="bbel:109465011"/>
<keyword evidence="7" id="KW-0675">Receptor</keyword>
<dbReference type="SMART" id="SM00192">
    <property type="entry name" value="LDLa"/>
    <property type="match status" value="20"/>
</dbReference>
<feature type="disulfide bond" evidence="9">
    <location>
        <begin position="584"/>
        <end position="596"/>
    </location>
</feature>
<feature type="disulfide bond" evidence="9">
    <location>
        <begin position="192"/>
        <end position="210"/>
    </location>
</feature>
<organism evidence="12 13">
    <name type="scientific">Branchiostoma belcheri</name>
    <name type="common">Amphioxus</name>
    <dbReference type="NCBI Taxonomy" id="7741"/>
    <lineage>
        <taxon>Eukaryota</taxon>
        <taxon>Metazoa</taxon>
        <taxon>Chordata</taxon>
        <taxon>Cephalochordata</taxon>
        <taxon>Leptocardii</taxon>
        <taxon>Amphioxiformes</taxon>
        <taxon>Branchiostomatidae</taxon>
        <taxon>Branchiostoma</taxon>
    </lineage>
</organism>
<dbReference type="GO" id="GO:0006898">
    <property type="term" value="P:receptor-mediated endocytosis"/>
    <property type="evidence" value="ECO:0007669"/>
    <property type="project" value="TreeGrafter"/>
</dbReference>
<dbReference type="SMART" id="SM00231">
    <property type="entry name" value="FA58C"/>
    <property type="match status" value="1"/>
</dbReference>
<dbReference type="InterPro" id="IPR036055">
    <property type="entry name" value="LDL_receptor-like_sf"/>
</dbReference>
<feature type="disulfide bond" evidence="9">
    <location>
        <begin position="514"/>
        <end position="529"/>
    </location>
</feature>